<organism evidence="1">
    <name type="scientific">Anguilla anguilla</name>
    <name type="common">European freshwater eel</name>
    <name type="synonym">Muraena anguilla</name>
    <dbReference type="NCBI Taxonomy" id="7936"/>
    <lineage>
        <taxon>Eukaryota</taxon>
        <taxon>Metazoa</taxon>
        <taxon>Chordata</taxon>
        <taxon>Craniata</taxon>
        <taxon>Vertebrata</taxon>
        <taxon>Euteleostomi</taxon>
        <taxon>Actinopterygii</taxon>
        <taxon>Neopterygii</taxon>
        <taxon>Teleostei</taxon>
        <taxon>Anguilliformes</taxon>
        <taxon>Anguillidae</taxon>
        <taxon>Anguilla</taxon>
    </lineage>
</organism>
<dbReference type="EMBL" id="GBXM01020393">
    <property type="protein sequence ID" value="JAH88184.1"/>
    <property type="molecule type" value="Transcribed_RNA"/>
</dbReference>
<sequence length="46" mass="5566">MLKYSYLCIKLLKKTLKTLILNHACQTNILWKFEKIHSNPCKQRLF</sequence>
<reference evidence="1" key="1">
    <citation type="submission" date="2014-11" db="EMBL/GenBank/DDBJ databases">
        <authorList>
            <person name="Amaro Gonzalez C."/>
        </authorList>
    </citation>
    <scope>NUCLEOTIDE SEQUENCE</scope>
</reference>
<evidence type="ECO:0000313" key="1">
    <source>
        <dbReference type="EMBL" id="JAH88184.1"/>
    </source>
</evidence>
<dbReference type="AlphaFoldDB" id="A0A0E9WCP7"/>
<protein>
    <submittedName>
        <fullName evidence="1">Uncharacterized protein</fullName>
    </submittedName>
</protein>
<accession>A0A0E9WCP7</accession>
<reference evidence="1" key="2">
    <citation type="journal article" date="2015" name="Fish Shellfish Immunol.">
        <title>Early steps in the European eel (Anguilla anguilla)-Vibrio vulnificus interaction in the gills: Role of the RtxA13 toxin.</title>
        <authorList>
            <person name="Callol A."/>
            <person name="Pajuelo D."/>
            <person name="Ebbesson L."/>
            <person name="Teles M."/>
            <person name="MacKenzie S."/>
            <person name="Amaro C."/>
        </authorList>
    </citation>
    <scope>NUCLEOTIDE SEQUENCE</scope>
</reference>
<proteinExistence type="predicted"/>
<name>A0A0E9WCP7_ANGAN</name>